<evidence type="ECO:0000256" key="2">
    <source>
        <dbReference type="ARBA" id="ARBA00022649"/>
    </source>
</evidence>
<accession>A0A936ZE83</accession>
<dbReference type="PANTHER" id="PTHR36582:SF2">
    <property type="entry name" value="ANTITOXIN PARD"/>
    <property type="match status" value="1"/>
</dbReference>
<dbReference type="CDD" id="cd22231">
    <property type="entry name" value="RHH_NikR_HicB-like"/>
    <property type="match status" value="1"/>
</dbReference>
<dbReference type="AlphaFoldDB" id="A0A936ZE83"/>
<dbReference type="InterPro" id="IPR038296">
    <property type="entry name" value="ParD_sf"/>
</dbReference>
<dbReference type="SUPFAM" id="SSF47598">
    <property type="entry name" value="Ribbon-helix-helix"/>
    <property type="match status" value="1"/>
</dbReference>
<name>A0A936ZE83_9HYPH</name>
<evidence type="ECO:0000313" key="5">
    <source>
        <dbReference type="Proteomes" id="UP000605848"/>
    </source>
</evidence>
<comment type="similarity">
    <text evidence="1">Belongs to the ParD antitoxin family.</text>
</comment>
<sequence>MPSKSTITASLTPELTTFIAAKVKTGHYRSASEVVRAALRLLVEQDRRQEPSLEQGRAAAGDRNAR</sequence>
<keyword evidence="2" id="KW-1277">Toxin-antitoxin system</keyword>
<dbReference type="Proteomes" id="UP000605848">
    <property type="component" value="Unassembled WGS sequence"/>
</dbReference>
<dbReference type="RefSeq" id="WP_202060838.1">
    <property type="nucleotide sequence ID" value="NZ_JAEQMY010000019.1"/>
</dbReference>
<evidence type="ECO:0000256" key="1">
    <source>
        <dbReference type="ARBA" id="ARBA00008580"/>
    </source>
</evidence>
<dbReference type="GO" id="GO:0006355">
    <property type="term" value="P:regulation of DNA-templated transcription"/>
    <property type="evidence" value="ECO:0007669"/>
    <property type="project" value="InterPro"/>
</dbReference>
<dbReference type="NCBIfam" id="TIGR02606">
    <property type="entry name" value="antidote_CC2985"/>
    <property type="match status" value="1"/>
</dbReference>
<dbReference type="InterPro" id="IPR022789">
    <property type="entry name" value="ParD"/>
</dbReference>
<reference evidence="4" key="1">
    <citation type="submission" date="2021-01" db="EMBL/GenBank/DDBJ databases">
        <title>Microvirga sp.</title>
        <authorList>
            <person name="Kim M.K."/>
        </authorList>
    </citation>
    <scope>NUCLEOTIDE SEQUENCE</scope>
    <source>
        <strain evidence="4">5420S-16</strain>
    </source>
</reference>
<protein>
    <submittedName>
        <fullName evidence="4">Type II toxin-antitoxin system ParD family antitoxin</fullName>
    </submittedName>
</protein>
<organism evidence="4 5">
    <name type="scientific">Microvirga aerilata</name>
    <dbReference type="NCBI Taxonomy" id="670292"/>
    <lineage>
        <taxon>Bacteria</taxon>
        <taxon>Pseudomonadati</taxon>
        <taxon>Pseudomonadota</taxon>
        <taxon>Alphaproteobacteria</taxon>
        <taxon>Hyphomicrobiales</taxon>
        <taxon>Methylobacteriaceae</taxon>
        <taxon>Microvirga</taxon>
    </lineage>
</organism>
<evidence type="ECO:0000256" key="3">
    <source>
        <dbReference type="SAM" id="MobiDB-lite"/>
    </source>
</evidence>
<dbReference type="EMBL" id="JAEQMY010000019">
    <property type="protein sequence ID" value="MBL0405244.1"/>
    <property type="molecule type" value="Genomic_DNA"/>
</dbReference>
<keyword evidence="5" id="KW-1185">Reference proteome</keyword>
<comment type="caution">
    <text evidence="4">The sequence shown here is derived from an EMBL/GenBank/DDBJ whole genome shotgun (WGS) entry which is preliminary data.</text>
</comment>
<dbReference type="PANTHER" id="PTHR36582">
    <property type="entry name" value="ANTITOXIN PARD"/>
    <property type="match status" value="1"/>
</dbReference>
<dbReference type="InterPro" id="IPR010985">
    <property type="entry name" value="Ribbon_hlx_hlx"/>
</dbReference>
<gene>
    <name evidence="4" type="ORF">JKG68_14830</name>
</gene>
<proteinExistence type="inferred from homology"/>
<dbReference type="Gene3D" id="6.10.10.120">
    <property type="entry name" value="Antitoxin ParD1-like"/>
    <property type="match status" value="1"/>
</dbReference>
<dbReference type="Pfam" id="PF03693">
    <property type="entry name" value="ParD_antitoxin"/>
    <property type="match status" value="1"/>
</dbReference>
<evidence type="ECO:0000313" key="4">
    <source>
        <dbReference type="EMBL" id="MBL0405244.1"/>
    </source>
</evidence>
<feature type="region of interest" description="Disordered" evidence="3">
    <location>
        <begin position="45"/>
        <end position="66"/>
    </location>
</feature>